<evidence type="ECO:0000256" key="1">
    <source>
        <dbReference type="SAM" id="MobiDB-lite"/>
    </source>
</evidence>
<feature type="transmembrane region" description="Helical" evidence="2">
    <location>
        <begin position="231"/>
        <end position="251"/>
    </location>
</feature>
<dbReference type="InterPro" id="IPR036259">
    <property type="entry name" value="MFS_trans_sf"/>
</dbReference>
<feature type="region of interest" description="Disordered" evidence="1">
    <location>
        <begin position="1"/>
        <end position="22"/>
    </location>
</feature>
<dbReference type="RefSeq" id="WP_346093283.1">
    <property type="nucleotide sequence ID" value="NZ_BAAABY010000009.1"/>
</dbReference>
<organism evidence="3 4">
    <name type="scientific">Streptomyces olivaceiscleroticus</name>
    <dbReference type="NCBI Taxonomy" id="68245"/>
    <lineage>
        <taxon>Bacteria</taxon>
        <taxon>Bacillati</taxon>
        <taxon>Actinomycetota</taxon>
        <taxon>Actinomycetes</taxon>
        <taxon>Kitasatosporales</taxon>
        <taxon>Streptomycetaceae</taxon>
        <taxon>Streptomyces</taxon>
    </lineage>
</organism>
<feature type="transmembrane region" description="Helical" evidence="2">
    <location>
        <begin position="385"/>
        <end position="403"/>
    </location>
</feature>
<feature type="transmembrane region" description="Helical" evidence="2">
    <location>
        <begin position="271"/>
        <end position="291"/>
    </location>
</feature>
<feature type="transmembrane region" description="Helical" evidence="2">
    <location>
        <begin position="182"/>
        <end position="202"/>
    </location>
</feature>
<dbReference type="SUPFAM" id="SSF103473">
    <property type="entry name" value="MFS general substrate transporter"/>
    <property type="match status" value="1"/>
</dbReference>
<keyword evidence="2" id="KW-1133">Transmembrane helix</keyword>
<feature type="transmembrane region" description="Helical" evidence="2">
    <location>
        <begin position="323"/>
        <end position="345"/>
    </location>
</feature>
<feature type="transmembrane region" description="Helical" evidence="2">
    <location>
        <begin position="120"/>
        <end position="143"/>
    </location>
</feature>
<keyword evidence="4" id="KW-1185">Reference proteome</keyword>
<feature type="transmembrane region" description="Helical" evidence="2">
    <location>
        <begin position="298"/>
        <end position="317"/>
    </location>
</feature>
<feature type="transmembrane region" description="Helical" evidence="2">
    <location>
        <begin position="357"/>
        <end position="379"/>
    </location>
</feature>
<dbReference type="EMBL" id="BAAABY010000009">
    <property type="protein sequence ID" value="GAA0447969.1"/>
    <property type="molecule type" value="Genomic_DNA"/>
</dbReference>
<accession>A0ABN0ZHK5</accession>
<comment type="caution">
    <text evidence="3">The sequence shown here is derived from an EMBL/GenBank/DDBJ whole genome shotgun (WGS) entry which is preliminary data.</text>
</comment>
<feature type="transmembrane region" description="Helical" evidence="2">
    <location>
        <begin position="32"/>
        <end position="50"/>
    </location>
</feature>
<name>A0ABN0ZHK5_9ACTN</name>
<dbReference type="InterPro" id="IPR052524">
    <property type="entry name" value="MFS_Cyanate_Porter"/>
</dbReference>
<dbReference type="Gene3D" id="1.20.1250.20">
    <property type="entry name" value="MFS general substrate transporter like domains"/>
    <property type="match status" value="2"/>
</dbReference>
<dbReference type="Proteomes" id="UP001500909">
    <property type="component" value="Unassembled WGS sequence"/>
</dbReference>
<reference evidence="3 4" key="1">
    <citation type="journal article" date="2019" name="Int. J. Syst. Evol. Microbiol.">
        <title>The Global Catalogue of Microorganisms (GCM) 10K type strain sequencing project: providing services to taxonomists for standard genome sequencing and annotation.</title>
        <authorList>
            <consortium name="The Broad Institute Genomics Platform"/>
            <consortium name="The Broad Institute Genome Sequencing Center for Infectious Disease"/>
            <person name="Wu L."/>
            <person name="Ma J."/>
        </authorList>
    </citation>
    <scope>NUCLEOTIDE SEQUENCE [LARGE SCALE GENOMIC DNA]</scope>
    <source>
        <strain evidence="3 4">JCM 4805</strain>
    </source>
</reference>
<protein>
    <submittedName>
        <fullName evidence="3">CynX/NimT family MFS transporter</fullName>
    </submittedName>
</protein>
<sequence>MTVSPSASPSAGSTASAAAPTAAPPGGARASGALLVVGFVLLSLNTRVAFGQVGPLAPVAGFSSGTVTLLGLLPPLCMGLFAPLGAFARRHYGAERGLFGASAVLVVGAVLRMAGMAGLVAGTVLVSLATAVVNVLVPVWVHARFAPRRVGTMMGVYALSMGIGSAVVAALVAPVAQAGGGAWQPAIGIAVVPALLALIGIAPQAVRRRTVPAPATATSGAVRRRPVARTALGWSLTAFFGLQTLMFYTTLAWLPSVLVAAGVSRTAAGTYQAVFILGIAAGGFAAPALAGRRTDQRPHIAAAIAVPLLGFAGLLLAPAAAPGLWAAVLGVGLGAAQSLAGVLYVRRGTDPQHVTALSAMAQTCGYLVAATGPALAAWLHAATGSWQALLTAFLGLLAVNAVLSMRAGHDPR</sequence>
<dbReference type="InterPro" id="IPR011701">
    <property type="entry name" value="MFS"/>
</dbReference>
<gene>
    <name evidence="3" type="ORF">GCM10010361_09850</name>
</gene>
<evidence type="ECO:0000313" key="4">
    <source>
        <dbReference type="Proteomes" id="UP001500909"/>
    </source>
</evidence>
<evidence type="ECO:0000313" key="3">
    <source>
        <dbReference type="EMBL" id="GAA0447969.1"/>
    </source>
</evidence>
<proteinExistence type="predicted"/>
<keyword evidence="2" id="KW-0472">Membrane</keyword>
<evidence type="ECO:0000256" key="2">
    <source>
        <dbReference type="SAM" id="Phobius"/>
    </source>
</evidence>
<dbReference type="PANTHER" id="PTHR23523">
    <property type="match status" value="1"/>
</dbReference>
<keyword evidence="2" id="KW-0812">Transmembrane</keyword>
<feature type="transmembrane region" description="Helical" evidence="2">
    <location>
        <begin position="155"/>
        <end position="176"/>
    </location>
</feature>
<dbReference type="Pfam" id="PF07690">
    <property type="entry name" value="MFS_1"/>
    <property type="match status" value="1"/>
</dbReference>
<feature type="transmembrane region" description="Helical" evidence="2">
    <location>
        <begin position="62"/>
        <end position="85"/>
    </location>
</feature>
<feature type="transmembrane region" description="Helical" evidence="2">
    <location>
        <begin position="97"/>
        <end position="114"/>
    </location>
</feature>
<dbReference type="PANTHER" id="PTHR23523:SF2">
    <property type="entry name" value="2-NITROIMIDAZOLE TRANSPORTER"/>
    <property type="match status" value="1"/>
</dbReference>